<dbReference type="AlphaFoldDB" id="A0A175WCC4"/>
<comment type="caution">
    <text evidence="2">The sequence shown here is derived from an EMBL/GenBank/DDBJ whole genome shotgun (WGS) entry which is preliminary data.</text>
</comment>
<dbReference type="EMBL" id="LCTW02000041">
    <property type="protein sequence ID" value="KXX81141.1"/>
    <property type="molecule type" value="Genomic_DNA"/>
</dbReference>
<dbReference type="PANTHER" id="PTHR36156:SF2">
    <property type="entry name" value="CUPIN TYPE-2 DOMAIN-CONTAINING PROTEIN"/>
    <property type="match status" value="1"/>
</dbReference>
<dbReference type="Pfam" id="PF07883">
    <property type="entry name" value="Cupin_2"/>
    <property type="match status" value="1"/>
</dbReference>
<dbReference type="SUPFAM" id="SSF51182">
    <property type="entry name" value="RmlC-like cupins"/>
    <property type="match status" value="1"/>
</dbReference>
<reference evidence="2 3" key="1">
    <citation type="journal article" date="2016" name="Genome Announc.">
        <title>Genome Sequence of Madurella mycetomatis mm55, Isolated from a Human Mycetoma Case in Sudan.</title>
        <authorList>
            <person name="Smit S."/>
            <person name="Derks M.F."/>
            <person name="Bervoets S."/>
            <person name="Fahal A."/>
            <person name="van Leeuwen W."/>
            <person name="van Belkum A."/>
            <person name="van de Sande W.W."/>
        </authorList>
    </citation>
    <scope>NUCLEOTIDE SEQUENCE [LARGE SCALE GENOMIC DNA]</scope>
    <source>
        <strain evidence="3">mm55</strain>
    </source>
</reference>
<keyword evidence="3" id="KW-1185">Reference proteome</keyword>
<evidence type="ECO:0000313" key="2">
    <source>
        <dbReference type="EMBL" id="KXX81141.1"/>
    </source>
</evidence>
<sequence>MTPKPNSKLLNYRRYMTRHDASTGRSAFSTVRPTEIDETLSPLGTAFVCDHSVQSIPVNLSPADEDRQDDANRPRNPADLLKTCRGAALCHIAIPPGTFIPMHKTDTLDYVVLIDGRLTLGLESGEERVLEPGDTVVQQGTMHSWRNTSETEVAIMVAFVMPATRTETSAT</sequence>
<dbReference type="Proteomes" id="UP000078237">
    <property type="component" value="Unassembled WGS sequence"/>
</dbReference>
<dbReference type="VEuPathDB" id="FungiDB:MMYC01_201597"/>
<dbReference type="Gene3D" id="2.60.120.10">
    <property type="entry name" value="Jelly Rolls"/>
    <property type="match status" value="1"/>
</dbReference>
<gene>
    <name evidence="2" type="ORF">MMYC01_201597</name>
</gene>
<dbReference type="InterPro" id="IPR014710">
    <property type="entry name" value="RmlC-like_jellyroll"/>
</dbReference>
<evidence type="ECO:0000259" key="1">
    <source>
        <dbReference type="Pfam" id="PF07883"/>
    </source>
</evidence>
<name>A0A175WCC4_9PEZI</name>
<dbReference type="OrthoDB" id="5840532at2759"/>
<dbReference type="STRING" id="100816.A0A175WCC4"/>
<protein>
    <recommendedName>
        <fullName evidence="1">Cupin type-2 domain-containing protein</fullName>
    </recommendedName>
</protein>
<accession>A0A175WCC4</accession>
<dbReference type="InterPro" id="IPR047142">
    <property type="entry name" value="OryJ/VirC-like"/>
</dbReference>
<dbReference type="InterPro" id="IPR013096">
    <property type="entry name" value="Cupin_2"/>
</dbReference>
<dbReference type="InterPro" id="IPR011051">
    <property type="entry name" value="RmlC_Cupin_sf"/>
</dbReference>
<proteinExistence type="predicted"/>
<organism evidence="2 3">
    <name type="scientific">Madurella mycetomatis</name>
    <dbReference type="NCBI Taxonomy" id="100816"/>
    <lineage>
        <taxon>Eukaryota</taxon>
        <taxon>Fungi</taxon>
        <taxon>Dikarya</taxon>
        <taxon>Ascomycota</taxon>
        <taxon>Pezizomycotina</taxon>
        <taxon>Sordariomycetes</taxon>
        <taxon>Sordariomycetidae</taxon>
        <taxon>Sordariales</taxon>
        <taxon>Sordariales incertae sedis</taxon>
        <taxon>Madurella</taxon>
    </lineage>
</organism>
<evidence type="ECO:0000313" key="3">
    <source>
        <dbReference type="Proteomes" id="UP000078237"/>
    </source>
</evidence>
<dbReference type="CDD" id="cd02231">
    <property type="entry name" value="cupin_BLL6423-like"/>
    <property type="match status" value="1"/>
</dbReference>
<dbReference type="PANTHER" id="PTHR36156">
    <property type="entry name" value="SLR2101 PROTEIN"/>
    <property type="match status" value="1"/>
</dbReference>
<feature type="domain" description="Cupin type-2" evidence="1">
    <location>
        <begin position="92"/>
        <end position="158"/>
    </location>
</feature>